<sequence>MKRILGATGVVLVLAALTPAQAWANPQHERMKRCNAEAKTQALGGDARKAFMSTCLSGKHEAAAASAPGAAPALASGSVAGVPAAAPVAAPAMVPAAAPAVAPAAAATAASAAGAAAPALAVAPTAGSAQKVSSEDMARQKACNRAATEQSLRGAKRKAFIGECMSG</sequence>
<feature type="chain" id="PRO_5022900385" evidence="1">
    <location>
        <begin position="25"/>
        <end position="167"/>
    </location>
</feature>
<protein>
    <submittedName>
        <fullName evidence="2">PsiF repeat-containing protein</fullName>
    </submittedName>
</protein>
<evidence type="ECO:0000313" key="2">
    <source>
        <dbReference type="EMBL" id="TXH78318.1"/>
    </source>
</evidence>
<dbReference type="InterPro" id="IPR011690">
    <property type="entry name" value="P_starv_induced_PsiF"/>
</dbReference>
<evidence type="ECO:0000313" key="3">
    <source>
        <dbReference type="Proteomes" id="UP000321192"/>
    </source>
</evidence>
<dbReference type="EMBL" id="SSFD01000394">
    <property type="protein sequence ID" value="TXH78318.1"/>
    <property type="molecule type" value="Genomic_DNA"/>
</dbReference>
<organism evidence="2 3">
    <name type="scientific">Thauera aminoaromatica</name>
    <dbReference type="NCBI Taxonomy" id="164330"/>
    <lineage>
        <taxon>Bacteria</taxon>
        <taxon>Pseudomonadati</taxon>
        <taxon>Pseudomonadota</taxon>
        <taxon>Betaproteobacteria</taxon>
        <taxon>Rhodocyclales</taxon>
        <taxon>Zoogloeaceae</taxon>
        <taxon>Thauera</taxon>
    </lineage>
</organism>
<keyword evidence="1" id="KW-0732">Signal</keyword>
<dbReference type="AlphaFoldDB" id="A0A5C7S319"/>
<comment type="caution">
    <text evidence="2">The sequence shown here is derived from an EMBL/GenBank/DDBJ whole genome shotgun (WGS) entry which is preliminary data.</text>
</comment>
<feature type="signal peptide" evidence="1">
    <location>
        <begin position="1"/>
        <end position="24"/>
    </location>
</feature>
<evidence type="ECO:0000256" key="1">
    <source>
        <dbReference type="SAM" id="SignalP"/>
    </source>
</evidence>
<accession>A0A5C7S319</accession>
<dbReference type="RefSeq" id="WP_043744075.1">
    <property type="nucleotide sequence ID" value="NZ_SSFD01000394.1"/>
</dbReference>
<proteinExistence type="predicted"/>
<reference evidence="2 3" key="1">
    <citation type="submission" date="2018-09" db="EMBL/GenBank/DDBJ databases">
        <title>Metagenome Assembled Genomes from an Advanced Water Purification Facility.</title>
        <authorList>
            <person name="Stamps B.W."/>
            <person name="Spear J.R."/>
        </authorList>
    </citation>
    <scope>NUCLEOTIDE SEQUENCE [LARGE SCALE GENOMIC DNA]</scope>
    <source>
        <strain evidence="2">Bin_27_1</strain>
    </source>
</reference>
<name>A0A5C7S319_THASP</name>
<dbReference type="Pfam" id="PF07769">
    <property type="entry name" value="PsiF_repeat"/>
    <property type="match status" value="2"/>
</dbReference>
<dbReference type="Proteomes" id="UP000321192">
    <property type="component" value="Unassembled WGS sequence"/>
</dbReference>
<gene>
    <name evidence="2" type="ORF">E6Q80_23050</name>
</gene>